<dbReference type="InterPro" id="IPR055235">
    <property type="entry name" value="ASD1_cat"/>
</dbReference>
<dbReference type="RefSeq" id="WP_188656449.1">
    <property type="nucleotide sequence ID" value="NZ_BMLU01000013.1"/>
</dbReference>
<feature type="signal peptide" evidence="8">
    <location>
        <begin position="1"/>
        <end position="23"/>
    </location>
</feature>
<dbReference type="EC" id="3.2.1.55" evidence="4"/>
<dbReference type="AlphaFoldDB" id="A0A4R6FF63"/>
<reference evidence="10 11" key="1">
    <citation type="submission" date="2019-03" db="EMBL/GenBank/DDBJ databases">
        <title>Genomic Encyclopedia of Type Strains, Phase IV (KMG-IV): sequencing the most valuable type-strain genomes for metagenomic binning, comparative biology and taxonomic classification.</title>
        <authorList>
            <person name="Goeker M."/>
        </authorList>
    </citation>
    <scope>NUCLEOTIDE SEQUENCE [LARGE SCALE GENOMIC DNA]</scope>
    <source>
        <strain evidence="10 11">DSM 25059</strain>
    </source>
</reference>
<evidence type="ECO:0000256" key="1">
    <source>
        <dbReference type="ARBA" id="ARBA00001462"/>
    </source>
</evidence>
<proteinExistence type="inferred from homology"/>
<evidence type="ECO:0000256" key="8">
    <source>
        <dbReference type="SAM" id="SignalP"/>
    </source>
</evidence>
<dbReference type="PANTHER" id="PTHR43576:SF2">
    <property type="entry name" value="INTRACELLULAR EXO-ALPHA-L-ARABINOFURANOSIDASE 2"/>
    <property type="match status" value="1"/>
</dbReference>
<dbReference type="Pfam" id="PF06964">
    <property type="entry name" value="Alpha-L-AF_C"/>
    <property type="match status" value="1"/>
</dbReference>
<keyword evidence="6" id="KW-0119">Carbohydrate metabolism</keyword>
<dbReference type="InterPro" id="IPR013780">
    <property type="entry name" value="Glyco_hydro_b"/>
</dbReference>
<keyword evidence="8" id="KW-0732">Signal</keyword>
<evidence type="ECO:0000313" key="11">
    <source>
        <dbReference type="Proteomes" id="UP000295493"/>
    </source>
</evidence>
<dbReference type="InterPro" id="IPR017853">
    <property type="entry name" value="GH"/>
</dbReference>
<dbReference type="SMART" id="SM00813">
    <property type="entry name" value="Alpha-L-AF_C"/>
    <property type="match status" value="1"/>
</dbReference>
<dbReference type="GO" id="GO:0046556">
    <property type="term" value="F:alpha-L-arabinofuranosidase activity"/>
    <property type="evidence" value="ECO:0007669"/>
    <property type="project" value="UniProtKB-EC"/>
</dbReference>
<name>A0A4R6FF63_9SPHN</name>
<dbReference type="SUPFAM" id="SSF51011">
    <property type="entry name" value="Glycosyl hydrolase domain"/>
    <property type="match status" value="1"/>
</dbReference>
<comment type="catalytic activity">
    <reaction evidence="1">
        <text>Hydrolysis of terminal non-reducing alpha-L-arabinofuranoside residues in alpha-L-arabinosides.</text>
        <dbReference type="EC" id="3.2.1.55"/>
    </reaction>
</comment>
<dbReference type="SUPFAM" id="SSF51445">
    <property type="entry name" value="(Trans)glycosidases"/>
    <property type="match status" value="1"/>
</dbReference>
<dbReference type="Gene3D" id="2.60.40.1180">
    <property type="entry name" value="Golgi alpha-mannosidase II"/>
    <property type="match status" value="1"/>
</dbReference>
<sequence length="517" mass="56903">MNLRNTLLTATVAALALASPGHAQQASRVSVSIDTAHPGPVIDPAVQGQFAENLGRGLYDGIWVGHHSNIPNRNGFRTDVLEALKQIHVPVVRWPGGCFADTYDWRDGIGPLSERPVGINTNWGGVNDDNSFGTNEFMNYSEALGADAYVSGNMGSLPPYTMRKWAEYITDGGDGAMARLRRANGRDKPWTNLKYWGFGNESWGCGGHMTAEYSTDLHNRYATFVNPAPGAPDFVKVAAGPHDDLYDWTEKLMQKSKDRLGAISLHYYVFPYGWDHKGPALGFDEDAWAITLEKARHIEELIAKHSAIMDKYDPEKKVGLYVDEWGTWYDPEPSSNPGFLYQQNSLRDAEVAALTLNIFHRHSDRVKLAAIAQMVNVLQAMILTKGDKMVRTPTYWVFDMYKVFQGATPYPVAIQTPDYRYGDHDVPMVDVSAAKAKDGKLYLALVNSDPHKAAHVVTGMTGSASGQILTGPAMDTHNSFDAPDTIHPVAFSGTKDGGKLAFDLPAQSVAVVEVRQR</sequence>
<dbReference type="Gene3D" id="3.20.20.80">
    <property type="entry name" value="Glycosidases"/>
    <property type="match status" value="1"/>
</dbReference>
<evidence type="ECO:0000256" key="2">
    <source>
        <dbReference type="ARBA" id="ARBA00007186"/>
    </source>
</evidence>
<evidence type="ECO:0000313" key="10">
    <source>
        <dbReference type="EMBL" id="TDN79015.1"/>
    </source>
</evidence>
<gene>
    <name evidence="10" type="ORF">EV664_11451</name>
</gene>
<evidence type="ECO:0000256" key="5">
    <source>
        <dbReference type="ARBA" id="ARBA00022801"/>
    </source>
</evidence>
<keyword evidence="7" id="KW-0326">Glycosidase</keyword>
<dbReference type="InterPro" id="IPR010720">
    <property type="entry name" value="Alpha-L-AF_C"/>
</dbReference>
<evidence type="ECO:0000259" key="9">
    <source>
        <dbReference type="SMART" id="SM00813"/>
    </source>
</evidence>
<keyword evidence="11" id="KW-1185">Reference proteome</keyword>
<evidence type="ECO:0000256" key="7">
    <source>
        <dbReference type="ARBA" id="ARBA00023295"/>
    </source>
</evidence>
<comment type="subunit">
    <text evidence="3">Homohexamer; trimer of dimers.</text>
</comment>
<comment type="similarity">
    <text evidence="2">Belongs to the glycosyl hydrolase 51 family.</text>
</comment>
<evidence type="ECO:0000256" key="4">
    <source>
        <dbReference type="ARBA" id="ARBA00012670"/>
    </source>
</evidence>
<dbReference type="Proteomes" id="UP000295493">
    <property type="component" value="Unassembled WGS sequence"/>
</dbReference>
<feature type="chain" id="PRO_5020230387" description="non-reducing end alpha-L-arabinofuranosidase" evidence="8">
    <location>
        <begin position="24"/>
        <end position="517"/>
    </location>
</feature>
<comment type="caution">
    <text evidence="10">The sequence shown here is derived from an EMBL/GenBank/DDBJ whole genome shotgun (WGS) entry which is preliminary data.</text>
</comment>
<feature type="domain" description="Alpha-L-arabinofuranosidase C-terminal" evidence="9">
    <location>
        <begin position="323"/>
        <end position="508"/>
    </location>
</feature>
<evidence type="ECO:0000256" key="3">
    <source>
        <dbReference type="ARBA" id="ARBA00011165"/>
    </source>
</evidence>
<accession>A0A4R6FF63</accession>
<keyword evidence="5" id="KW-0378">Hydrolase</keyword>
<dbReference type="EMBL" id="SNWD01000014">
    <property type="protein sequence ID" value="TDN79015.1"/>
    <property type="molecule type" value="Genomic_DNA"/>
</dbReference>
<dbReference type="Pfam" id="PF22848">
    <property type="entry name" value="ASD1_dom"/>
    <property type="match status" value="1"/>
</dbReference>
<dbReference type="GO" id="GO:0000272">
    <property type="term" value="P:polysaccharide catabolic process"/>
    <property type="evidence" value="ECO:0007669"/>
    <property type="project" value="TreeGrafter"/>
</dbReference>
<protein>
    <recommendedName>
        <fullName evidence="4">non-reducing end alpha-L-arabinofuranosidase</fullName>
        <ecNumber evidence="4">3.2.1.55</ecNumber>
    </recommendedName>
</protein>
<dbReference type="PANTHER" id="PTHR43576">
    <property type="entry name" value="ALPHA-L-ARABINOFURANOSIDASE C-RELATED"/>
    <property type="match status" value="1"/>
</dbReference>
<evidence type="ECO:0000256" key="6">
    <source>
        <dbReference type="ARBA" id="ARBA00023277"/>
    </source>
</evidence>
<organism evidence="10 11">
    <name type="scientific">Stakelama pacifica</name>
    <dbReference type="NCBI Taxonomy" id="517720"/>
    <lineage>
        <taxon>Bacteria</taxon>
        <taxon>Pseudomonadati</taxon>
        <taxon>Pseudomonadota</taxon>
        <taxon>Alphaproteobacteria</taxon>
        <taxon>Sphingomonadales</taxon>
        <taxon>Sphingomonadaceae</taxon>
        <taxon>Stakelama</taxon>
    </lineage>
</organism>
<dbReference type="GO" id="GO:0046373">
    <property type="term" value="P:L-arabinose metabolic process"/>
    <property type="evidence" value="ECO:0007669"/>
    <property type="project" value="InterPro"/>
</dbReference>